<comment type="caution">
    <text evidence="1">The sequence shown here is derived from an EMBL/GenBank/DDBJ whole genome shotgun (WGS) entry which is preliminary data.</text>
</comment>
<evidence type="ECO:0000313" key="1">
    <source>
        <dbReference type="EMBL" id="CAG8594229.1"/>
    </source>
</evidence>
<dbReference type="Proteomes" id="UP000789570">
    <property type="component" value="Unassembled WGS sequence"/>
</dbReference>
<protein>
    <submittedName>
        <fullName evidence="1">5454_t:CDS:1</fullName>
    </submittedName>
</protein>
<sequence>MYLNLSKPPHRSMIKEKIILKLDLTQKLKLIVKSDFLSSNTLYHGPSICIYTWKHQQKALTTAIIDGETGEISMSDSPHPTAPTPLPHAFLRDDEISQHSSITIEPARSLPLYKISTLHKTFN</sequence>
<accession>A0A9N9C8A1</accession>
<evidence type="ECO:0000313" key="2">
    <source>
        <dbReference type="Proteomes" id="UP000789570"/>
    </source>
</evidence>
<dbReference type="EMBL" id="CAJVPQ010002362">
    <property type="protein sequence ID" value="CAG8594229.1"/>
    <property type="molecule type" value="Genomic_DNA"/>
</dbReference>
<keyword evidence="2" id="KW-1185">Reference proteome</keyword>
<gene>
    <name evidence="1" type="ORF">FCALED_LOCUS8257</name>
</gene>
<proteinExistence type="predicted"/>
<dbReference type="OrthoDB" id="2433629at2759"/>
<dbReference type="AlphaFoldDB" id="A0A9N9C8A1"/>
<organism evidence="1 2">
    <name type="scientific">Funneliformis caledonium</name>
    <dbReference type="NCBI Taxonomy" id="1117310"/>
    <lineage>
        <taxon>Eukaryota</taxon>
        <taxon>Fungi</taxon>
        <taxon>Fungi incertae sedis</taxon>
        <taxon>Mucoromycota</taxon>
        <taxon>Glomeromycotina</taxon>
        <taxon>Glomeromycetes</taxon>
        <taxon>Glomerales</taxon>
        <taxon>Glomeraceae</taxon>
        <taxon>Funneliformis</taxon>
    </lineage>
</organism>
<reference evidence="1" key="1">
    <citation type="submission" date="2021-06" db="EMBL/GenBank/DDBJ databases">
        <authorList>
            <person name="Kallberg Y."/>
            <person name="Tangrot J."/>
            <person name="Rosling A."/>
        </authorList>
    </citation>
    <scope>NUCLEOTIDE SEQUENCE</scope>
    <source>
        <strain evidence="1">UK204</strain>
    </source>
</reference>
<name>A0A9N9C8A1_9GLOM</name>